<evidence type="ECO:0000256" key="9">
    <source>
        <dbReference type="RuleBase" id="RU362103"/>
    </source>
</evidence>
<reference evidence="11" key="1">
    <citation type="journal article" date="2020" name="Stud. Mycol.">
        <title>101 Dothideomycetes genomes: a test case for predicting lifestyles and emergence of pathogens.</title>
        <authorList>
            <person name="Haridas S."/>
            <person name="Albert R."/>
            <person name="Binder M."/>
            <person name="Bloem J."/>
            <person name="Labutti K."/>
            <person name="Salamov A."/>
            <person name="Andreopoulos B."/>
            <person name="Baker S."/>
            <person name="Barry K."/>
            <person name="Bills G."/>
            <person name="Bluhm B."/>
            <person name="Cannon C."/>
            <person name="Castanera R."/>
            <person name="Culley D."/>
            <person name="Daum C."/>
            <person name="Ezra D."/>
            <person name="Gonzalez J."/>
            <person name="Henrissat B."/>
            <person name="Kuo A."/>
            <person name="Liang C."/>
            <person name="Lipzen A."/>
            <person name="Lutzoni F."/>
            <person name="Magnuson J."/>
            <person name="Mondo S."/>
            <person name="Nolan M."/>
            <person name="Ohm R."/>
            <person name="Pangilinan J."/>
            <person name="Park H.-J."/>
            <person name="Ramirez L."/>
            <person name="Alfaro M."/>
            <person name="Sun H."/>
            <person name="Tritt A."/>
            <person name="Yoshinaga Y."/>
            <person name="Zwiers L.-H."/>
            <person name="Turgeon B."/>
            <person name="Goodwin S."/>
            <person name="Spatafora J."/>
            <person name="Crous P."/>
            <person name="Grigoriev I."/>
        </authorList>
    </citation>
    <scope>NUCLEOTIDE SEQUENCE</scope>
    <source>
        <strain evidence="11">CBS 121410</strain>
    </source>
</reference>
<evidence type="ECO:0000313" key="12">
    <source>
        <dbReference type="Proteomes" id="UP000799776"/>
    </source>
</evidence>
<evidence type="ECO:0000256" key="3">
    <source>
        <dbReference type="ARBA" id="ARBA00022729"/>
    </source>
</evidence>
<dbReference type="AlphaFoldDB" id="A0A9P4LYL5"/>
<name>A0A9P4LYL5_9PEZI</name>
<dbReference type="SMART" id="SM00022">
    <property type="entry name" value="PLAc"/>
    <property type="match status" value="1"/>
</dbReference>
<organism evidence="11 12">
    <name type="scientific">Saccharata proteae CBS 121410</name>
    <dbReference type="NCBI Taxonomy" id="1314787"/>
    <lineage>
        <taxon>Eukaryota</taxon>
        <taxon>Fungi</taxon>
        <taxon>Dikarya</taxon>
        <taxon>Ascomycota</taxon>
        <taxon>Pezizomycotina</taxon>
        <taxon>Dothideomycetes</taxon>
        <taxon>Dothideomycetes incertae sedis</taxon>
        <taxon>Botryosphaeriales</taxon>
        <taxon>Saccharataceae</taxon>
        <taxon>Saccharata</taxon>
    </lineage>
</organism>
<evidence type="ECO:0000256" key="1">
    <source>
        <dbReference type="ARBA" id="ARBA00008780"/>
    </source>
</evidence>
<dbReference type="InterPro" id="IPR016035">
    <property type="entry name" value="Acyl_Trfase/lysoPLipase"/>
</dbReference>
<evidence type="ECO:0000259" key="10">
    <source>
        <dbReference type="PROSITE" id="PS51210"/>
    </source>
</evidence>
<dbReference type="GO" id="GO:0005783">
    <property type="term" value="C:endoplasmic reticulum"/>
    <property type="evidence" value="ECO:0007669"/>
    <property type="project" value="TreeGrafter"/>
</dbReference>
<dbReference type="Pfam" id="PF01735">
    <property type="entry name" value="PLA2_B"/>
    <property type="match status" value="1"/>
</dbReference>
<evidence type="ECO:0000256" key="4">
    <source>
        <dbReference type="ARBA" id="ARBA00022801"/>
    </source>
</evidence>
<dbReference type="InterPro" id="IPR002642">
    <property type="entry name" value="LysoPLipase_cat_dom"/>
</dbReference>
<evidence type="ECO:0000256" key="7">
    <source>
        <dbReference type="ARBA" id="ARBA00023180"/>
    </source>
</evidence>
<accession>A0A9P4LYL5</accession>
<keyword evidence="12" id="KW-1185">Reference proteome</keyword>
<evidence type="ECO:0000256" key="8">
    <source>
        <dbReference type="PROSITE-ProRule" id="PRU00555"/>
    </source>
</evidence>
<evidence type="ECO:0000313" key="11">
    <source>
        <dbReference type="EMBL" id="KAF2091721.1"/>
    </source>
</evidence>
<keyword evidence="7" id="KW-0325">Glycoprotein</keyword>
<keyword evidence="4 8" id="KW-0378">Hydrolase</keyword>
<evidence type="ECO:0000256" key="2">
    <source>
        <dbReference type="ARBA" id="ARBA00013274"/>
    </source>
</evidence>
<dbReference type="Gene3D" id="3.40.1090.10">
    <property type="entry name" value="Cytosolic phospholipase A2 catalytic domain"/>
    <property type="match status" value="1"/>
</dbReference>
<comment type="caution">
    <text evidence="11">The sequence shown here is derived from an EMBL/GenBank/DDBJ whole genome shotgun (WGS) entry which is preliminary data.</text>
</comment>
<feature type="chain" id="PRO_5040547847" description="Lysophospholipase" evidence="9">
    <location>
        <begin position="21"/>
        <end position="528"/>
    </location>
</feature>
<comment type="similarity">
    <text evidence="1 9">Belongs to the lysophospholipase family.</text>
</comment>
<comment type="catalytic activity">
    <reaction evidence="9">
        <text>a 1-acyl-sn-glycero-3-phosphocholine + H2O = sn-glycerol 3-phosphocholine + a fatty acid + H(+)</text>
        <dbReference type="Rhea" id="RHEA:15177"/>
        <dbReference type="ChEBI" id="CHEBI:15377"/>
        <dbReference type="ChEBI" id="CHEBI:15378"/>
        <dbReference type="ChEBI" id="CHEBI:16870"/>
        <dbReference type="ChEBI" id="CHEBI:28868"/>
        <dbReference type="ChEBI" id="CHEBI:58168"/>
        <dbReference type="EC" id="3.1.1.5"/>
    </reaction>
</comment>
<dbReference type="GO" id="GO:0004623">
    <property type="term" value="F:phospholipase A2 activity"/>
    <property type="evidence" value="ECO:0007669"/>
    <property type="project" value="TreeGrafter"/>
</dbReference>
<feature type="signal peptide" evidence="9">
    <location>
        <begin position="1"/>
        <end position="20"/>
    </location>
</feature>
<dbReference type="SUPFAM" id="SSF52151">
    <property type="entry name" value="FabD/lysophospholipase-like"/>
    <property type="match status" value="1"/>
</dbReference>
<dbReference type="GO" id="GO:0046475">
    <property type="term" value="P:glycerophospholipid catabolic process"/>
    <property type="evidence" value="ECO:0007669"/>
    <property type="project" value="TreeGrafter"/>
</dbReference>
<proteinExistence type="inferred from homology"/>
<protein>
    <recommendedName>
        <fullName evidence="2 9">Lysophospholipase</fullName>
        <ecNumber evidence="2 9">3.1.1.5</ecNumber>
    </recommendedName>
</protein>
<gene>
    <name evidence="11" type="ORF">K490DRAFT_31825</name>
</gene>
<dbReference type="PROSITE" id="PS51210">
    <property type="entry name" value="PLA2C"/>
    <property type="match status" value="1"/>
</dbReference>
<evidence type="ECO:0000256" key="6">
    <source>
        <dbReference type="ARBA" id="ARBA00023098"/>
    </source>
</evidence>
<keyword evidence="3 9" id="KW-0732">Signal</keyword>
<dbReference type="OrthoDB" id="4084751at2759"/>
<dbReference type="GO" id="GO:0004622">
    <property type="term" value="F:phosphatidylcholine lysophospholipase activity"/>
    <property type="evidence" value="ECO:0007669"/>
    <property type="project" value="UniProtKB-EC"/>
</dbReference>
<dbReference type="GO" id="GO:0005829">
    <property type="term" value="C:cytosol"/>
    <property type="evidence" value="ECO:0007669"/>
    <property type="project" value="TreeGrafter"/>
</dbReference>
<dbReference type="Proteomes" id="UP000799776">
    <property type="component" value="Unassembled WGS sequence"/>
</dbReference>
<keyword evidence="6 8" id="KW-0443">Lipid metabolism</keyword>
<feature type="domain" description="PLA2c" evidence="10">
    <location>
        <begin position="30"/>
        <end position="528"/>
    </location>
</feature>
<keyword evidence="5 8" id="KW-0442">Lipid degradation</keyword>
<sequence>MSPFFGLLGAVLLSVRVANAASAYAPVEVTCPTDEALVRSADSISTSESDYVTARKAVADTNLLSWLTSVDDTYSSATTLPLVGLTTSGGGYRSLLSGAGVIQAFDSRDSSLSVAGIYQSLTYQGGLSGGSWLLSSIIGNNWTTISELRDNLWTTAFEETLIGYEGIGGELKIKADITAKDDAGFDTTLTDPWGRLLSYQLLEGSDGGVATTLSGVADVSNFTSYGVPFPIITAIGVNASTECAPGYDGTQYEFSPFEFGSWDSGFAAFTPTKYLGSNLTDGSGTCYERFDNLGFIFGTSSAVFAEVCSETEGTASEFAEDLIAFYDGIHDISEPTDLYSIYPNPFRGYSGSSAISSDDDLYLVDGGLSEQNNPIWPFIQDARAVDVLIVNDNSADTDDNWPNGTEIYHTYLRAQEVGLTLMPVIPDEDTFVSEGLNQSPTFFGCDTADTITIVYLPNYNYTYDSNVATLQLAYSKSETDGIIANGNQIASDGGDVAWAGCLACALMKKTGETLPDDCDTCFDDYCYN</sequence>
<dbReference type="PANTHER" id="PTHR10728:SF33">
    <property type="entry name" value="LYSOPHOSPHOLIPASE 1-RELATED"/>
    <property type="match status" value="1"/>
</dbReference>
<evidence type="ECO:0000256" key="5">
    <source>
        <dbReference type="ARBA" id="ARBA00022963"/>
    </source>
</evidence>
<dbReference type="EMBL" id="ML978711">
    <property type="protein sequence ID" value="KAF2091721.1"/>
    <property type="molecule type" value="Genomic_DNA"/>
</dbReference>
<dbReference type="EC" id="3.1.1.5" evidence="2 9"/>
<dbReference type="PANTHER" id="PTHR10728">
    <property type="entry name" value="CYTOSOLIC PHOSPHOLIPASE A2"/>
    <property type="match status" value="1"/>
</dbReference>